<name>I0L6U0_9ACTN</name>
<evidence type="ECO:0000313" key="1">
    <source>
        <dbReference type="EMBL" id="CCH19537.1"/>
    </source>
</evidence>
<gene>
    <name evidence="1" type="ORF">MILUP08_44412</name>
</gene>
<sequence length="20" mass="2231">MHVSRTLSKALAKLRPHLTA</sequence>
<protein>
    <submittedName>
        <fullName evidence="1">Uncharacterized protein</fullName>
    </submittedName>
</protein>
<organism evidence="1 2">
    <name type="scientific">Micromonospora lupini str. Lupac 08</name>
    <dbReference type="NCBI Taxonomy" id="1150864"/>
    <lineage>
        <taxon>Bacteria</taxon>
        <taxon>Bacillati</taxon>
        <taxon>Actinomycetota</taxon>
        <taxon>Actinomycetes</taxon>
        <taxon>Micromonosporales</taxon>
        <taxon>Micromonosporaceae</taxon>
        <taxon>Micromonospora</taxon>
    </lineage>
</organism>
<proteinExistence type="predicted"/>
<keyword evidence="2" id="KW-1185">Reference proteome</keyword>
<dbReference type="Proteomes" id="UP000003448">
    <property type="component" value="Unassembled WGS sequence"/>
</dbReference>
<evidence type="ECO:0000313" key="2">
    <source>
        <dbReference type="Proteomes" id="UP000003448"/>
    </source>
</evidence>
<accession>I0L6U0</accession>
<dbReference type="AlphaFoldDB" id="I0L6U0"/>
<dbReference type="EMBL" id="CAIE01000035">
    <property type="protein sequence ID" value="CCH19537.1"/>
    <property type="molecule type" value="Genomic_DNA"/>
</dbReference>
<comment type="caution">
    <text evidence="1">The sequence shown here is derived from an EMBL/GenBank/DDBJ whole genome shotgun (WGS) entry which is preliminary data.</text>
</comment>
<reference evidence="2" key="1">
    <citation type="journal article" date="2012" name="J. Bacteriol.">
        <title>Genome Sequence of Micromonospora lupini Lupac 08, Isolated from Root Nodules of Lupinus angustifolius.</title>
        <authorList>
            <person name="Alonso-Vega P."/>
            <person name="Normand P."/>
            <person name="Bacigalupe R."/>
            <person name="Pujic P."/>
            <person name="Lajus A."/>
            <person name="Vallenet D."/>
            <person name="Carro L."/>
            <person name="Coll P."/>
            <person name="Trujillo M.E."/>
        </authorList>
    </citation>
    <scope>NUCLEOTIDE SEQUENCE [LARGE SCALE GENOMIC DNA]</scope>
    <source>
        <strain evidence="2">Lupac 08</strain>
    </source>
</reference>